<accession>A0A7G9YVI1</accession>
<name>A0A7G9YVI1_9EURY</name>
<protein>
    <recommendedName>
        <fullName evidence="2">Antitoxin</fullName>
    </recommendedName>
</protein>
<dbReference type="EMBL" id="MT631499">
    <property type="protein sequence ID" value="QNO52015.1"/>
    <property type="molecule type" value="Genomic_DNA"/>
</dbReference>
<proteinExistence type="predicted"/>
<sequence>MFNMAATKRIPISPEILGELSRLKEPGQTFDDLIVKMIESEKKLRLLKDMKRMEETAEFVEIMTIEEAHKRYGML</sequence>
<evidence type="ECO:0000313" key="1">
    <source>
        <dbReference type="EMBL" id="QNO52015.1"/>
    </source>
</evidence>
<reference evidence="1" key="1">
    <citation type="submission" date="2020-06" db="EMBL/GenBank/DDBJ databases">
        <title>Unique genomic features of the anaerobic methanotrophic archaea.</title>
        <authorList>
            <person name="Chadwick G.L."/>
            <person name="Skennerton C.T."/>
            <person name="Laso-Perez R."/>
            <person name="Leu A.O."/>
            <person name="Speth D.R."/>
            <person name="Yu H."/>
            <person name="Morgan-Lang C."/>
            <person name="Hatzenpichler R."/>
            <person name="Goudeau D."/>
            <person name="Malmstrom R."/>
            <person name="Brazelton W.J."/>
            <person name="Woyke T."/>
            <person name="Hallam S.J."/>
            <person name="Tyson G.W."/>
            <person name="Wegener G."/>
            <person name="Boetius A."/>
            <person name="Orphan V."/>
        </authorList>
    </citation>
    <scope>NUCLEOTIDE SEQUENCE</scope>
</reference>
<dbReference type="AlphaFoldDB" id="A0A7G9YVI1"/>
<organism evidence="1">
    <name type="scientific">Candidatus Methanophagaceae archaeon ANME-1 ERB6</name>
    <dbReference type="NCBI Taxonomy" id="2759912"/>
    <lineage>
        <taxon>Archaea</taxon>
        <taxon>Methanobacteriati</taxon>
        <taxon>Methanobacteriota</taxon>
        <taxon>Stenosarchaea group</taxon>
        <taxon>Methanomicrobia</taxon>
        <taxon>Candidatus Methanophagales</taxon>
        <taxon>Candidatus Methanophagaceae</taxon>
    </lineage>
</organism>
<gene>
    <name evidence="1" type="ORF">HGMICNAC_00017</name>
</gene>
<evidence type="ECO:0008006" key="2">
    <source>
        <dbReference type="Google" id="ProtNLM"/>
    </source>
</evidence>